<dbReference type="EMBL" id="JAODUO010001337">
    <property type="protein sequence ID" value="KAK2166073.1"/>
    <property type="molecule type" value="Genomic_DNA"/>
</dbReference>
<proteinExistence type="predicted"/>
<dbReference type="Proteomes" id="UP001209878">
    <property type="component" value="Unassembled WGS sequence"/>
</dbReference>
<protein>
    <submittedName>
        <fullName evidence="1">Uncharacterized protein</fullName>
    </submittedName>
</protein>
<accession>A0AAD9NEY0</accession>
<name>A0AAD9NEY0_RIDPI</name>
<comment type="caution">
    <text evidence="1">The sequence shown here is derived from an EMBL/GenBank/DDBJ whole genome shotgun (WGS) entry which is preliminary data.</text>
</comment>
<keyword evidence="2" id="KW-1185">Reference proteome</keyword>
<evidence type="ECO:0000313" key="2">
    <source>
        <dbReference type="Proteomes" id="UP001209878"/>
    </source>
</evidence>
<reference evidence="1" key="1">
    <citation type="journal article" date="2023" name="Mol. Biol. Evol.">
        <title>Third-Generation Sequencing Reveals the Adaptive Role of the Epigenome in Three Deep-Sea Polychaetes.</title>
        <authorList>
            <person name="Perez M."/>
            <person name="Aroh O."/>
            <person name="Sun Y."/>
            <person name="Lan Y."/>
            <person name="Juniper S.K."/>
            <person name="Young C.R."/>
            <person name="Angers B."/>
            <person name="Qian P.Y."/>
        </authorList>
    </citation>
    <scope>NUCLEOTIDE SEQUENCE</scope>
    <source>
        <strain evidence="1">R07B-5</strain>
    </source>
</reference>
<evidence type="ECO:0000313" key="1">
    <source>
        <dbReference type="EMBL" id="KAK2166073.1"/>
    </source>
</evidence>
<sequence length="198" mass="22464">MRTGARTGIFVEHTRIGAFQVTLGDSFATHCRAFVTDEPLFSTPEFRPTDPMTVVAFLEVFTFAMTTNRTPKQWLLTKNETVTSFQRWKDDIIYVLSLDANFASFLCADITWLRKYTNAPTRGLVDDTNDVPTAVQKCVQQELMLGQIANFCPVIPRNATVKHSTSLADVWQKILGFQSTGAHFLDLVNIRHEPERLF</sequence>
<gene>
    <name evidence="1" type="ORF">NP493_1338g00041</name>
</gene>
<organism evidence="1 2">
    <name type="scientific">Ridgeia piscesae</name>
    <name type="common">Tubeworm</name>
    <dbReference type="NCBI Taxonomy" id="27915"/>
    <lineage>
        <taxon>Eukaryota</taxon>
        <taxon>Metazoa</taxon>
        <taxon>Spiralia</taxon>
        <taxon>Lophotrochozoa</taxon>
        <taxon>Annelida</taxon>
        <taxon>Polychaeta</taxon>
        <taxon>Sedentaria</taxon>
        <taxon>Canalipalpata</taxon>
        <taxon>Sabellida</taxon>
        <taxon>Siboglinidae</taxon>
        <taxon>Ridgeia</taxon>
    </lineage>
</organism>
<dbReference type="AlphaFoldDB" id="A0AAD9NEY0"/>